<organism evidence="3 4">
    <name type="scientific">Lysinibacter cavernae</name>
    <dbReference type="NCBI Taxonomy" id="1640652"/>
    <lineage>
        <taxon>Bacteria</taxon>
        <taxon>Bacillati</taxon>
        <taxon>Actinomycetota</taxon>
        <taxon>Actinomycetes</taxon>
        <taxon>Micrococcales</taxon>
        <taxon>Microbacteriaceae</taxon>
        <taxon>Lysinibacter</taxon>
    </lineage>
</organism>
<proteinExistence type="predicted"/>
<evidence type="ECO:0000256" key="2">
    <source>
        <dbReference type="SAM" id="Phobius"/>
    </source>
</evidence>
<feature type="transmembrane region" description="Helical" evidence="2">
    <location>
        <begin position="36"/>
        <end position="55"/>
    </location>
</feature>
<accession>A0A7X5TSK6</accession>
<keyword evidence="2" id="KW-0812">Transmembrane</keyword>
<comment type="caution">
    <text evidence="3">The sequence shown here is derived from an EMBL/GenBank/DDBJ whole genome shotgun (WGS) entry which is preliminary data.</text>
</comment>
<evidence type="ECO:0000313" key="4">
    <source>
        <dbReference type="Proteomes" id="UP000541033"/>
    </source>
</evidence>
<feature type="region of interest" description="Disordered" evidence="1">
    <location>
        <begin position="153"/>
        <end position="172"/>
    </location>
</feature>
<feature type="compositionally biased region" description="Basic and acidic residues" evidence="1">
    <location>
        <begin position="153"/>
        <end position="164"/>
    </location>
</feature>
<gene>
    <name evidence="3" type="ORF">FHX76_000196</name>
</gene>
<dbReference type="EMBL" id="JAAMOX010000001">
    <property type="protein sequence ID" value="NIH52328.1"/>
    <property type="molecule type" value="Genomic_DNA"/>
</dbReference>
<keyword evidence="2" id="KW-0472">Membrane</keyword>
<keyword evidence="2" id="KW-1133">Transmembrane helix</keyword>
<name>A0A7X5TSK6_9MICO</name>
<dbReference type="RefSeq" id="WP_167146718.1">
    <property type="nucleotide sequence ID" value="NZ_JAAMOX010000001.1"/>
</dbReference>
<dbReference type="AlphaFoldDB" id="A0A7X5TSK6"/>
<sequence>MSTLQPSSELPHSSQSVLVVDAPNAVDQPVPLGVRLFMGLVTVMLGVLLGILTTVQHQVTTVIGEVRLPTGVVLGLVAFGSVALLSRMLNPGIARAVQLCAGVMIAVALFSSVSLGGSVLIPNNPVGWVWLIGTLVVSACAVLWPRRRERTRQEPQGDKLEVHNHLSSTENQ</sequence>
<evidence type="ECO:0000256" key="1">
    <source>
        <dbReference type="SAM" id="MobiDB-lite"/>
    </source>
</evidence>
<feature type="transmembrane region" description="Helical" evidence="2">
    <location>
        <begin position="67"/>
        <end position="85"/>
    </location>
</feature>
<protein>
    <submittedName>
        <fullName evidence="3">Putative membrane protein</fullName>
    </submittedName>
</protein>
<feature type="transmembrane region" description="Helical" evidence="2">
    <location>
        <begin position="127"/>
        <end position="144"/>
    </location>
</feature>
<dbReference type="Proteomes" id="UP000541033">
    <property type="component" value="Unassembled WGS sequence"/>
</dbReference>
<reference evidence="3 4" key="1">
    <citation type="submission" date="2020-02" db="EMBL/GenBank/DDBJ databases">
        <title>Sequencing the genomes of 1000 actinobacteria strains.</title>
        <authorList>
            <person name="Klenk H.-P."/>
        </authorList>
    </citation>
    <scope>NUCLEOTIDE SEQUENCE [LARGE SCALE GENOMIC DNA]</scope>
    <source>
        <strain evidence="3 4">DSM 27960</strain>
    </source>
</reference>
<evidence type="ECO:0000313" key="3">
    <source>
        <dbReference type="EMBL" id="NIH52328.1"/>
    </source>
</evidence>
<keyword evidence="4" id="KW-1185">Reference proteome</keyword>
<feature type="transmembrane region" description="Helical" evidence="2">
    <location>
        <begin position="97"/>
        <end position="121"/>
    </location>
</feature>